<gene>
    <name evidence="2" type="ORF">BG015_007677</name>
</gene>
<dbReference type="OrthoDB" id="2448606at2759"/>
<accession>A0A9P5S8P9</accession>
<name>A0A9P5S8P9_9FUNG</name>
<proteinExistence type="predicted"/>
<comment type="caution">
    <text evidence="2">The sequence shown here is derived from an EMBL/GenBank/DDBJ whole genome shotgun (WGS) entry which is preliminary data.</text>
</comment>
<dbReference type="EMBL" id="JAAAUQ010000041">
    <property type="protein sequence ID" value="KAF9155999.1"/>
    <property type="molecule type" value="Genomic_DNA"/>
</dbReference>
<reference evidence="2" key="1">
    <citation type="journal article" date="2020" name="Fungal Divers.">
        <title>Resolving the Mortierellaceae phylogeny through synthesis of multi-gene phylogenetics and phylogenomics.</title>
        <authorList>
            <person name="Vandepol N."/>
            <person name="Liber J."/>
            <person name="Desiro A."/>
            <person name="Na H."/>
            <person name="Kennedy M."/>
            <person name="Barry K."/>
            <person name="Grigoriev I.V."/>
            <person name="Miller A.N."/>
            <person name="O'Donnell K."/>
            <person name="Stajich J.E."/>
            <person name="Bonito G."/>
        </authorList>
    </citation>
    <scope>NUCLEOTIDE SEQUENCE</scope>
    <source>
        <strain evidence="2">NRRL 6426</strain>
    </source>
</reference>
<feature type="compositionally biased region" description="Polar residues" evidence="1">
    <location>
        <begin position="404"/>
        <end position="413"/>
    </location>
</feature>
<organism evidence="2 3">
    <name type="scientific">Linnemannia schmuckeri</name>
    <dbReference type="NCBI Taxonomy" id="64567"/>
    <lineage>
        <taxon>Eukaryota</taxon>
        <taxon>Fungi</taxon>
        <taxon>Fungi incertae sedis</taxon>
        <taxon>Mucoromycota</taxon>
        <taxon>Mortierellomycotina</taxon>
        <taxon>Mortierellomycetes</taxon>
        <taxon>Mortierellales</taxon>
        <taxon>Mortierellaceae</taxon>
        <taxon>Linnemannia</taxon>
    </lineage>
</organism>
<evidence type="ECO:0000313" key="2">
    <source>
        <dbReference type="EMBL" id="KAF9155999.1"/>
    </source>
</evidence>
<sequence length="578" mass="65575">MKNNIEQTIITITKGFACPDYFVSTNPSKYSVIDYISACGTTLSVKKLESEWATVLIPKLKESDIDILRQTGARLEREWAKSKENRRKQRLEREDDDKMRKLLKDSAYVHRAAALEHSGRTIRQDFGTLGPLLPSSACRTPPYRPGSNSPKQSESPPAPLEFTPVKEHKELEDQENETFFTSGPTLQDSLFKTLQKGGSIPSWARDRPKYTFHLQLKEDWGTRVTELYEDAKTKDSLDYSNVDEIALLSGIVHINNKHIGFSPRETKTILQQTLETFYSQKMEDNDIQRAHNATELWARWMQLFKSATLKEKLAAKRESRDMADIDTEPVIQEILQSYPECREQDIAPIFYMALYIFRHFNNWTTIVSESDYMTAVIAPILKEVMSIQHKLKFTCANASTTAGRSRKSALQQDGRSRQPDVIGQTRDNEEVYYGELKGRTTSPEAAAADILRLAIFTKDSLDHLQGTLELTPSLMTFQSIGRNVTFFLGAKIDNTVVHGRLSAVALPTNLNELMDLDHEFFFSLLQVESLIRVAGDRLGMKRAVPLVPEELLLFPTLGTPERKAAMKSPRAQKTVNSS</sequence>
<evidence type="ECO:0000256" key="1">
    <source>
        <dbReference type="SAM" id="MobiDB-lite"/>
    </source>
</evidence>
<keyword evidence="3" id="KW-1185">Reference proteome</keyword>
<evidence type="ECO:0000313" key="3">
    <source>
        <dbReference type="Proteomes" id="UP000748756"/>
    </source>
</evidence>
<feature type="compositionally biased region" description="Polar residues" evidence="1">
    <location>
        <begin position="146"/>
        <end position="155"/>
    </location>
</feature>
<dbReference type="AlphaFoldDB" id="A0A9P5S8P9"/>
<feature type="region of interest" description="Disordered" evidence="1">
    <location>
        <begin position="404"/>
        <end position="424"/>
    </location>
</feature>
<feature type="region of interest" description="Disordered" evidence="1">
    <location>
        <begin position="126"/>
        <end position="161"/>
    </location>
</feature>
<protein>
    <submittedName>
        <fullName evidence="2">Uncharacterized protein</fullName>
    </submittedName>
</protein>
<dbReference type="Proteomes" id="UP000748756">
    <property type="component" value="Unassembled WGS sequence"/>
</dbReference>